<sequence length="41" mass="4731">MERYTPAARVGPDRKMERSDFLREAFRFGILARRCAKAGSI</sequence>
<name>A0A8S5US15_9VIRU</name>
<organism evidence="1">
    <name type="scientific">Microviridae sp. ctJKB8</name>
    <dbReference type="NCBI Taxonomy" id="2824991"/>
    <lineage>
        <taxon>Viruses</taxon>
        <taxon>Monodnaviria</taxon>
        <taxon>Sangervirae</taxon>
        <taxon>Phixviricota</taxon>
        <taxon>Malgrandaviricetes</taxon>
        <taxon>Petitvirales</taxon>
        <taxon>Microviridae</taxon>
    </lineage>
</organism>
<dbReference type="EMBL" id="BK016130">
    <property type="protein sequence ID" value="DAF97271.1"/>
    <property type="molecule type" value="Genomic_DNA"/>
</dbReference>
<accession>A0A8S5US15</accession>
<evidence type="ECO:0000313" key="1">
    <source>
        <dbReference type="EMBL" id="DAF97271.1"/>
    </source>
</evidence>
<reference evidence="1" key="1">
    <citation type="journal article" date="2021" name="Proc. Natl. Acad. Sci. U.S.A.">
        <title>A Catalog of Tens of Thousands of Viruses from Human Metagenomes Reveals Hidden Associations with Chronic Diseases.</title>
        <authorList>
            <person name="Tisza M.J."/>
            <person name="Buck C.B."/>
        </authorList>
    </citation>
    <scope>NUCLEOTIDE SEQUENCE</scope>
    <source>
        <strain evidence="1">CtJKB8</strain>
    </source>
</reference>
<proteinExistence type="predicted"/>
<protein>
    <submittedName>
        <fullName evidence="1">Uncharacterized protein</fullName>
    </submittedName>
</protein>